<proteinExistence type="predicted"/>
<feature type="region of interest" description="Disordered" evidence="1">
    <location>
        <begin position="92"/>
        <end position="134"/>
    </location>
</feature>
<feature type="compositionally biased region" description="Polar residues" evidence="1">
    <location>
        <begin position="1879"/>
        <end position="1897"/>
    </location>
</feature>
<feature type="compositionally biased region" description="Low complexity" evidence="1">
    <location>
        <begin position="497"/>
        <end position="513"/>
    </location>
</feature>
<feature type="compositionally biased region" description="Low complexity" evidence="1">
    <location>
        <begin position="1735"/>
        <end position="1748"/>
    </location>
</feature>
<name>A0A0G4H4K0_9ALVE</name>
<gene>
    <name evidence="2" type="ORF">Cvel_24603</name>
</gene>
<feature type="region of interest" description="Disordered" evidence="1">
    <location>
        <begin position="1026"/>
        <end position="1050"/>
    </location>
</feature>
<feature type="region of interest" description="Disordered" evidence="1">
    <location>
        <begin position="2180"/>
        <end position="2211"/>
    </location>
</feature>
<dbReference type="EMBL" id="CDMZ01001854">
    <property type="protein sequence ID" value="CEM38448.1"/>
    <property type="molecule type" value="Genomic_DNA"/>
</dbReference>
<feature type="region of interest" description="Disordered" evidence="1">
    <location>
        <begin position="1783"/>
        <end position="1924"/>
    </location>
</feature>
<protein>
    <submittedName>
        <fullName evidence="2">Uncharacterized protein</fullName>
    </submittedName>
</protein>
<feature type="region of interest" description="Disordered" evidence="1">
    <location>
        <begin position="459"/>
        <end position="513"/>
    </location>
</feature>
<sequence length="2461" mass="262473">MEESVDSALLRSAARIKESDLNWNVHASALTLEGARGARRPSVLREGGGSRRSEFHEEWLRTEQQQLCSLYSRNLSSDFDFGPSEAVIHLTNAPSSSSKDVPPTLDSGVGQATVPVSKEGGGLGLEAPAPTEGTRVDSPEVVRLVAYESVMISLLNEGHQREERTEGKEEGGSSLPPTAEAAAEHVRRFFGVSLEDHRVAVQSISLALDLLLAGGPEGHERLPEGERAGRMGEFAHAFWCAAETNGLSALRRVSASDIRFRLLCLLCTQGCWEGEGEAVKRFIRRQVAFVRSSVDSLVLPGALQEFHLAVLKLGEEAAREGKGEGEEHATVREGGTEGVNGNATRTLEDGTGSSFALRHSLEGEGGGQGPCPFPLVGGGGGLLGAPLSSAASASASGTSGCSLSASTAGGGGRGKKKSWARRCRALLEDKREAVRQISVMERHLLSETVYVHIPEERSPFQKMHRQQQRGQGQASMLPAHRSATVESGSSVAPPLNASAPEPRPAQQQQQSSSALFRSLPADRLRRPGTVSGGGALARQLVGRAVQAIERVLQRHCWRKGGDGVSDGICWPGKGPSLGLSETISECSEESAEEGAEKKEKSRPPSFFSLHPEKIFREMVGVALDASVGGRPLDGARDPGRSWVPSRRAFPLSVDLRLSLWFQILRMCLRMKSEEGCAGPLRGPVGKGTEGGSDSSLSCVGAQSKDAAVKREGSQVDLCPLSSLCSFRGTPDGLGHTLETNANLAIALLYRGVRIAASSLCEGLDPALCLLGAAAVWQESRILSSQAEEEIFDEQTIQRDRLRVSRILTRVCGLPSPPPPSESLSRIVPVSRLFIPSLILRYTLLLRLRDRVDQILAAPPSGRDVSGCRVRCLLRLRRETARAAAVALRQPASPTQAQCMSDAACSSHPPLHRASSSATSLSFVPSRLPLSVVDGGSGPLATALEWHTARPLSRVLAGSCRSAVAAVLGQGRVGRERENTPRDPASRVVALAARAASSMQSATEMVRAVTASLSFWLDSALSEAERTEDRRMSVVGGHEENEETERNKESEDGPHWFAARVVLADFLSPLLSGLQREHLTLLTEALDDSSAVFRLSEETAQALGSVGAAVSSLASAVDALFQRLSEACGEGDRAKVRELERRTSLNFRRASGVTSSQVASALYLSTSMEAGKVKRRRSSLVLSQAYSAKESQLFVNPLSISRRQSRGRVSAHPGESGVLSSAQMDAQGAARRTSLQAVSLQSAAVRAALSALNDDPSVEIEQSAVSSRLLTFGLAFWDFVSRLSFGRGGRTRRTRAGGVEEEDEEKEAVAALDDCQGAEGEGSAASLLLGLLENFCDAVCKIGRNAGSRVIKRIDKRGGSAEASGGIRRPGVPVASHAAEISVSLARSGLSQSLSECSPQLVASLSDVTQTLALLETAAGAPTFLERVQREVNDPLVSGLVEESCLRARGLSSLPSRLPLPVGQLWLEVPVGEEEVTGGQSRRRSFLGTLLGRRERGKNGKSRKGLYGSREGETSKPAQRARGEVANGRTGGSVRGDAKRQRRFSIEVGKRALQFPDSDALLFDASSSALFKSTAQSLVGSRGQQQHEGRRRLSEGRVEIDSLEGGAGGAAVGLPSFTASCVVGKRDGRERATDSVQGGRESTEQKLIRSARDICTLRHWVMEGGGSGGSLPPVLLSAETRETLEESLRKSLISLADGASLSLFFSSFHQPLQAAFSAAVRAPASGGFRAVETGVSEPSPRTSASAPPRNTCPPDRERLMAMLPDVRRPTVILTIDSPEKAAAAALRARETAAGVPSTAGQDGREGRGEENENSSLRSAGETGVRVSTGQGSNPRRLLSLYEEEREGEGEENRTLRDSRGSSHHLTPAQDGSRGLKSKSETCTENSHPQRALPSSLQSESREDTKVMEGNGQQERTQTASSGLWAPLLEFSRESAGSERSRERDGSLGVCQSREGEMMTMMRSPVGLWTEGFDGAASSRSQRGAATESERLERGLQVCVRGNSLGRSQSNEVSAGEGARSSRGVGASAEHNIWGEPAGVQSLVARSRSSSRGVGGELNDHCRGGGKEREREEMGVVGGCVLPVDGNDPCAAGPAETVGSPGPLSEGTLEGEGRRTTGSVLSEAGGAFPAAVAAFRSEIREFLSRHKISKTPPEFLSLLSNALWGLICRCATHFLLEPPAVDSSTLSEDGRRKKQNAKERGGRRRRRSSSSYAWGPDESGDDFLSGEAVEALALLLTKVKREITGQNAYLAGENNAAWNAEARWWRLVSAFKTKSDEELADSIHRALSELGLSGCPPGIETQSGRGAERRDDCEGERDLMGSLSRLLLRGSLAVSVSSVDASAAPRMSLGSSAPLVSESGNSGHRRAGQLEDKKMARGGQEEEREEKVIRQQRENGERRPGSSTRGRGECLDCEEEEGSVGGREKETMQILLESVHILYRRGGKSHEKLSAMFSEIRPVFANM</sequence>
<feature type="compositionally biased region" description="Basic and acidic residues" evidence="1">
    <location>
        <begin position="2186"/>
        <end position="2198"/>
    </location>
</feature>
<feature type="compositionally biased region" description="Basic and acidic residues" evidence="1">
    <location>
        <begin position="319"/>
        <end position="335"/>
    </location>
</feature>
<feature type="compositionally biased region" description="Basic and acidic residues" evidence="1">
    <location>
        <begin position="2366"/>
        <end position="2408"/>
    </location>
</feature>
<evidence type="ECO:0000313" key="2">
    <source>
        <dbReference type="EMBL" id="CEM38448.1"/>
    </source>
</evidence>
<feature type="region of interest" description="Disordered" evidence="1">
    <location>
        <begin position="2292"/>
        <end position="2312"/>
    </location>
</feature>
<feature type="region of interest" description="Disordered" evidence="1">
    <location>
        <begin position="2338"/>
        <end position="2420"/>
    </location>
</feature>
<feature type="region of interest" description="Disordered" evidence="1">
    <location>
        <begin position="1730"/>
        <end position="1755"/>
    </location>
</feature>
<feature type="compositionally biased region" description="Basic and acidic residues" evidence="1">
    <location>
        <begin position="1849"/>
        <end position="1859"/>
    </location>
</feature>
<organism evidence="2">
    <name type="scientific">Chromera velia CCMP2878</name>
    <dbReference type="NCBI Taxonomy" id="1169474"/>
    <lineage>
        <taxon>Eukaryota</taxon>
        <taxon>Sar</taxon>
        <taxon>Alveolata</taxon>
        <taxon>Colpodellida</taxon>
        <taxon>Chromeraceae</taxon>
        <taxon>Chromera</taxon>
    </lineage>
</organism>
<feature type="region of interest" description="Disordered" evidence="1">
    <location>
        <begin position="1477"/>
        <end position="1537"/>
    </location>
</feature>
<feature type="region of interest" description="Disordered" evidence="1">
    <location>
        <begin position="2046"/>
        <end position="2068"/>
    </location>
</feature>
<feature type="region of interest" description="Disordered" evidence="1">
    <location>
        <begin position="582"/>
        <end position="605"/>
    </location>
</feature>
<feature type="compositionally biased region" description="Polar residues" evidence="1">
    <location>
        <begin position="1909"/>
        <end position="1920"/>
    </location>
</feature>
<feature type="region of interest" description="Disordered" evidence="1">
    <location>
        <begin position="2091"/>
        <end position="2112"/>
    </location>
</feature>
<feature type="compositionally biased region" description="Basic and acidic residues" evidence="1">
    <location>
        <begin position="158"/>
        <end position="171"/>
    </location>
</feature>
<feature type="region of interest" description="Disordered" evidence="1">
    <location>
        <begin position="1204"/>
        <end position="1224"/>
    </location>
</feature>
<feature type="compositionally biased region" description="Basic and acidic residues" evidence="1">
    <location>
        <begin position="2056"/>
        <end position="2068"/>
    </location>
</feature>
<accession>A0A0G4H4K0</accession>
<feature type="region of interest" description="Disordered" evidence="1">
    <location>
        <begin position="319"/>
        <end position="348"/>
    </location>
</feature>
<dbReference type="VEuPathDB" id="CryptoDB:Cvel_24603"/>
<reference evidence="2" key="1">
    <citation type="submission" date="2014-11" db="EMBL/GenBank/DDBJ databases">
        <authorList>
            <person name="Otto D Thomas"/>
            <person name="Naeem Raeece"/>
        </authorList>
    </citation>
    <scope>NUCLEOTIDE SEQUENCE</scope>
</reference>
<evidence type="ECO:0000256" key="1">
    <source>
        <dbReference type="SAM" id="MobiDB-lite"/>
    </source>
</evidence>
<feature type="region of interest" description="Disordered" evidence="1">
    <location>
        <begin position="157"/>
        <end position="177"/>
    </location>
</feature>